<dbReference type="CDD" id="cd00037">
    <property type="entry name" value="CLECT"/>
    <property type="match status" value="1"/>
</dbReference>
<name>K1RJY9_MAGGI</name>
<dbReference type="AlphaFoldDB" id="K1RJY9"/>
<dbReference type="InterPro" id="IPR018378">
    <property type="entry name" value="C-type_lectin_CS"/>
</dbReference>
<dbReference type="Gene3D" id="3.10.100.10">
    <property type="entry name" value="Mannose-Binding Protein A, subunit A"/>
    <property type="match status" value="1"/>
</dbReference>
<protein>
    <submittedName>
        <fullName evidence="2">Hepatic lectin</fullName>
    </submittedName>
</protein>
<dbReference type="InterPro" id="IPR016187">
    <property type="entry name" value="CTDL_fold"/>
</dbReference>
<dbReference type="Pfam" id="PF00024">
    <property type="entry name" value="PAN_1"/>
    <property type="match status" value="1"/>
</dbReference>
<accession>K1RJY9</accession>
<reference evidence="2" key="1">
    <citation type="journal article" date="2012" name="Nature">
        <title>The oyster genome reveals stress adaptation and complexity of shell formation.</title>
        <authorList>
            <person name="Zhang G."/>
            <person name="Fang X."/>
            <person name="Guo X."/>
            <person name="Li L."/>
            <person name="Luo R."/>
            <person name="Xu F."/>
            <person name="Yang P."/>
            <person name="Zhang L."/>
            <person name="Wang X."/>
            <person name="Qi H."/>
            <person name="Xiong Z."/>
            <person name="Que H."/>
            <person name="Xie Y."/>
            <person name="Holland P.W."/>
            <person name="Paps J."/>
            <person name="Zhu Y."/>
            <person name="Wu F."/>
            <person name="Chen Y."/>
            <person name="Wang J."/>
            <person name="Peng C."/>
            <person name="Meng J."/>
            <person name="Yang L."/>
            <person name="Liu J."/>
            <person name="Wen B."/>
            <person name="Zhang N."/>
            <person name="Huang Z."/>
            <person name="Zhu Q."/>
            <person name="Feng Y."/>
            <person name="Mount A."/>
            <person name="Hedgecock D."/>
            <person name="Xu Z."/>
            <person name="Liu Y."/>
            <person name="Domazet-Loso T."/>
            <person name="Du Y."/>
            <person name="Sun X."/>
            <person name="Zhang S."/>
            <person name="Liu B."/>
            <person name="Cheng P."/>
            <person name="Jiang X."/>
            <person name="Li J."/>
            <person name="Fan D."/>
            <person name="Wang W."/>
            <person name="Fu W."/>
            <person name="Wang T."/>
            <person name="Wang B."/>
            <person name="Zhang J."/>
            <person name="Peng Z."/>
            <person name="Li Y."/>
            <person name="Li N."/>
            <person name="Wang J."/>
            <person name="Chen M."/>
            <person name="He Y."/>
            <person name="Tan F."/>
            <person name="Song X."/>
            <person name="Zheng Q."/>
            <person name="Huang R."/>
            <person name="Yang H."/>
            <person name="Du X."/>
            <person name="Chen L."/>
            <person name="Yang M."/>
            <person name="Gaffney P.M."/>
            <person name="Wang S."/>
            <person name="Luo L."/>
            <person name="She Z."/>
            <person name="Ming Y."/>
            <person name="Huang W."/>
            <person name="Zhang S."/>
            <person name="Huang B."/>
            <person name="Zhang Y."/>
            <person name="Qu T."/>
            <person name="Ni P."/>
            <person name="Miao G."/>
            <person name="Wang J."/>
            <person name="Wang Q."/>
            <person name="Steinberg C.E."/>
            <person name="Wang H."/>
            <person name="Li N."/>
            <person name="Qian L."/>
            <person name="Zhang G."/>
            <person name="Li Y."/>
            <person name="Yang H."/>
            <person name="Liu X."/>
            <person name="Wang J."/>
            <person name="Yin Y."/>
            <person name="Wang J."/>
        </authorList>
    </citation>
    <scope>NUCLEOTIDE SEQUENCE [LARGE SCALE GENOMIC DNA]</scope>
    <source>
        <strain evidence="2">05x7-T-G4-1.051#20</strain>
    </source>
</reference>
<dbReference type="InterPro" id="IPR050111">
    <property type="entry name" value="C-type_lectin/snaclec_domain"/>
</dbReference>
<dbReference type="PANTHER" id="PTHR22803">
    <property type="entry name" value="MANNOSE, PHOSPHOLIPASE, LECTIN RECEPTOR RELATED"/>
    <property type="match status" value="1"/>
</dbReference>
<dbReference type="Pfam" id="PF00059">
    <property type="entry name" value="Lectin_C"/>
    <property type="match status" value="1"/>
</dbReference>
<dbReference type="SUPFAM" id="SSF57414">
    <property type="entry name" value="Hairpin loop containing domain-like"/>
    <property type="match status" value="1"/>
</dbReference>
<organism evidence="2">
    <name type="scientific">Magallana gigas</name>
    <name type="common">Pacific oyster</name>
    <name type="synonym">Crassostrea gigas</name>
    <dbReference type="NCBI Taxonomy" id="29159"/>
    <lineage>
        <taxon>Eukaryota</taxon>
        <taxon>Metazoa</taxon>
        <taxon>Spiralia</taxon>
        <taxon>Lophotrochozoa</taxon>
        <taxon>Mollusca</taxon>
        <taxon>Bivalvia</taxon>
        <taxon>Autobranchia</taxon>
        <taxon>Pteriomorphia</taxon>
        <taxon>Ostreida</taxon>
        <taxon>Ostreoidea</taxon>
        <taxon>Ostreidae</taxon>
        <taxon>Magallana</taxon>
    </lineage>
</organism>
<dbReference type="InterPro" id="IPR001304">
    <property type="entry name" value="C-type_lectin-like"/>
</dbReference>
<evidence type="ECO:0000256" key="1">
    <source>
        <dbReference type="ARBA" id="ARBA00023157"/>
    </source>
</evidence>
<dbReference type="InParanoid" id="K1RJY9"/>
<dbReference type="PROSITE" id="PS00615">
    <property type="entry name" value="C_TYPE_LECTIN_1"/>
    <property type="match status" value="1"/>
</dbReference>
<sequence length="260" mass="29305">MAQSFEIGQKLPATPFMVFNSFGVQMCLSECEKYVMCSSLNYNLKHFVCELNSGWKTESLSWINDDEYVYHEIPRPINKVCGAETCNADSRCVRTAFDTFVCVPVVCTDSEPVITNGIVQYRTYMPSSITYGCSPGFVDCPGTWESYAGQSYCFVTNQVLSWSNAKNICYDMKAYLMEIGSQEEQTWIRSKATQKLWFGVTDEGSEGAWYWENSRNAPTFTAWQPGEPGGGGGENCAVLDESSGWQDYPCTYTFQFVCEK</sequence>
<dbReference type="GO" id="GO:0030246">
    <property type="term" value="F:carbohydrate binding"/>
    <property type="evidence" value="ECO:0007669"/>
    <property type="project" value="UniProtKB-KW"/>
</dbReference>
<dbReference type="InterPro" id="IPR003609">
    <property type="entry name" value="Pan_app"/>
</dbReference>
<dbReference type="SMART" id="SM00034">
    <property type="entry name" value="CLECT"/>
    <property type="match status" value="1"/>
</dbReference>
<dbReference type="SUPFAM" id="SSF56436">
    <property type="entry name" value="C-type lectin-like"/>
    <property type="match status" value="1"/>
</dbReference>
<keyword evidence="1" id="KW-1015">Disulfide bond</keyword>
<keyword evidence="2" id="KW-0430">Lectin</keyword>
<evidence type="ECO:0000313" key="2">
    <source>
        <dbReference type="EMBL" id="EKC34526.1"/>
    </source>
</evidence>
<dbReference type="InterPro" id="IPR016186">
    <property type="entry name" value="C-type_lectin-like/link_sf"/>
</dbReference>
<dbReference type="PROSITE" id="PS50041">
    <property type="entry name" value="C_TYPE_LECTIN_2"/>
    <property type="match status" value="1"/>
</dbReference>
<gene>
    <name evidence="2" type="ORF">CGI_10021084</name>
</gene>
<proteinExistence type="predicted"/>
<dbReference type="EMBL" id="JH815973">
    <property type="protein sequence ID" value="EKC34526.1"/>
    <property type="molecule type" value="Genomic_DNA"/>
</dbReference>
<dbReference type="HOGENOM" id="CLU_1070609_0_0_1"/>